<evidence type="ECO:0000313" key="2">
    <source>
        <dbReference type="Proteomes" id="UP000808349"/>
    </source>
</evidence>
<dbReference type="AlphaFoldDB" id="A0A9D7XG05"/>
<dbReference type="SUPFAM" id="SSF82171">
    <property type="entry name" value="DPP6 N-terminal domain-like"/>
    <property type="match status" value="1"/>
</dbReference>
<comment type="caution">
    <text evidence="1">The sequence shown here is derived from an EMBL/GenBank/DDBJ whole genome shotgun (WGS) entry which is preliminary data.</text>
</comment>
<proteinExistence type="predicted"/>
<protein>
    <submittedName>
        <fullName evidence="1">Uncharacterized protein</fullName>
    </submittedName>
</protein>
<accession>A0A9D7XG05</accession>
<dbReference type="EMBL" id="JADKFW010000004">
    <property type="protein sequence ID" value="MBK9716233.1"/>
    <property type="molecule type" value="Genomic_DNA"/>
</dbReference>
<gene>
    <name evidence="1" type="ORF">IPO85_01675</name>
</gene>
<organism evidence="1 2">
    <name type="scientific">Candidatus Defluviibacterium haderslevense</name>
    <dbReference type="NCBI Taxonomy" id="2981993"/>
    <lineage>
        <taxon>Bacteria</taxon>
        <taxon>Pseudomonadati</taxon>
        <taxon>Bacteroidota</taxon>
        <taxon>Saprospiria</taxon>
        <taxon>Saprospirales</taxon>
        <taxon>Saprospiraceae</taxon>
        <taxon>Candidatus Defluviibacterium</taxon>
    </lineage>
</organism>
<evidence type="ECO:0000313" key="1">
    <source>
        <dbReference type="EMBL" id="MBK9716233.1"/>
    </source>
</evidence>
<dbReference type="InterPro" id="IPR011042">
    <property type="entry name" value="6-blade_b-propeller_TolB-like"/>
</dbReference>
<dbReference type="Proteomes" id="UP000808349">
    <property type="component" value="Unassembled WGS sequence"/>
</dbReference>
<sequence length="307" mass="35111">MYLVTAVYELPNETGIRLDLAKKDLSKKLFQVGDASSCRHANGRDWWIIAPGFNNNIYYFFILTDKLAYFSHTQAIGEKRIDGPGFCCFSPNGEYYAMATKRDSGYDTGALLYFQHFDRSTGMFSNQQVFEIDTSMSVSAGCAFSPDNQILYVCSNHYLYQYPLQNGKLNNRIEIAMYDGFESHLFGINYGVTTFGQLQNGPDGRIYLNSDQVQTKHLHVINEPNKIGLACDFQQHSLPLKSVKITMPYFPNYRLGPIDGSISDSLGINNMPYCWWRYQQDTLDHRHFKFTDASAYEVEDYGILVMV</sequence>
<dbReference type="Gene3D" id="2.120.10.30">
    <property type="entry name" value="TolB, C-terminal domain"/>
    <property type="match status" value="1"/>
</dbReference>
<name>A0A9D7XG05_9BACT</name>
<reference evidence="1 2" key="1">
    <citation type="submission" date="2020-10" db="EMBL/GenBank/DDBJ databases">
        <title>Connecting structure to function with the recovery of over 1000 high-quality activated sludge metagenome-assembled genomes encoding full-length rRNA genes using long-read sequencing.</title>
        <authorList>
            <person name="Singleton C.M."/>
            <person name="Petriglieri F."/>
            <person name="Kristensen J.M."/>
            <person name="Kirkegaard R.H."/>
            <person name="Michaelsen T.Y."/>
            <person name="Andersen M.H."/>
            <person name="Karst S.M."/>
            <person name="Dueholm M.S."/>
            <person name="Nielsen P.H."/>
            <person name="Albertsen M."/>
        </authorList>
    </citation>
    <scope>NUCLEOTIDE SEQUENCE [LARGE SCALE GENOMIC DNA]</scope>
    <source>
        <strain evidence="1">Ribe_18-Q3-R11-54_BAT3C.373</strain>
    </source>
</reference>